<dbReference type="AlphaFoldDB" id="A0A9X1JM23"/>
<dbReference type="InterPro" id="IPR006135">
    <property type="entry name" value="T3SS_substrate_exporter"/>
</dbReference>
<feature type="transmembrane region" description="Helical" evidence="2">
    <location>
        <begin position="33"/>
        <end position="54"/>
    </location>
</feature>
<evidence type="ECO:0000256" key="1">
    <source>
        <dbReference type="SAM" id="MobiDB-lite"/>
    </source>
</evidence>
<keyword evidence="4" id="KW-1185">Reference proteome</keyword>
<keyword evidence="2" id="KW-1133">Transmembrane helix</keyword>
<keyword evidence="3" id="KW-0282">Flagellum</keyword>
<proteinExistence type="predicted"/>
<keyword evidence="2" id="KW-0472">Membrane</keyword>
<keyword evidence="2" id="KW-0812">Transmembrane</keyword>
<dbReference type="PANTHER" id="PTHR30531:SF12">
    <property type="entry name" value="FLAGELLAR BIOSYNTHETIC PROTEIN FLHB"/>
    <property type="match status" value="1"/>
</dbReference>
<keyword evidence="3" id="KW-0966">Cell projection</keyword>
<evidence type="ECO:0000313" key="3">
    <source>
        <dbReference type="EMBL" id="MBV7258939.1"/>
    </source>
</evidence>
<feature type="region of interest" description="Disordered" evidence="1">
    <location>
        <begin position="219"/>
        <end position="244"/>
    </location>
</feature>
<feature type="transmembrane region" description="Helical" evidence="2">
    <location>
        <begin position="184"/>
        <end position="210"/>
    </location>
</feature>
<dbReference type="EMBL" id="JAGSPC010000001">
    <property type="protein sequence ID" value="MBV7258939.1"/>
    <property type="molecule type" value="Genomic_DNA"/>
</dbReference>
<dbReference type="GO" id="GO:0009306">
    <property type="term" value="P:protein secretion"/>
    <property type="evidence" value="ECO:0007669"/>
    <property type="project" value="InterPro"/>
</dbReference>
<dbReference type="Proteomes" id="UP001138681">
    <property type="component" value="Unassembled WGS sequence"/>
</dbReference>
<accession>A0A9X1JM23</accession>
<feature type="transmembrane region" description="Helical" evidence="2">
    <location>
        <begin position="145"/>
        <end position="164"/>
    </location>
</feature>
<feature type="transmembrane region" description="Helical" evidence="2">
    <location>
        <begin position="88"/>
        <end position="110"/>
    </location>
</feature>
<reference evidence="3" key="1">
    <citation type="submission" date="2021-04" db="EMBL/GenBank/DDBJ databases">
        <authorList>
            <person name="Pira H."/>
            <person name="Risdian C."/>
            <person name="Wink J."/>
        </authorList>
    </citation>
    <scope>NUCLEOTIDE SEQUENCE</scope>
    <source>
        <strain evidence="3">WH158</strain>
    </source>
</reference>
<evidence type="ECO:0000313" key="4">
    <source>
        <dbReference type="Proteomes" id="UP001138681"/>
    </source>
</evidence>
<feature type="compositionally biased region" description="Basic and acidic residues" evidence="1">
    <location>
        <begin position="222"/>
        <end position="232"/>
    </location>
</feature>
<evidence type="ECO:0000256" key="2">
    <source>
        <dbReference type="SAM" id="Phobius"/>
    </source>
</evidence>
<dbReference type="GO" id="GO:0005886">
    <property type="term" value="C:plasma membrane"/>
    <property type="evidence" value="ECO:0007669"/>
    <property type="project" value="TreeGrafter"/>
</dbReference>
<feature type="region of interest" description="Disordered" evidence="1">
    <location>
        <begin position="1"/>
        <end position="25"/>
    </location>
</feature>
<dbReference type="PANTHER" id="PTHR30531">
    <property type="entry name" value="FLAGELLAR BIOSYNTHETIC PROTEIN FLHB"/>
    <property type="match status" value="1"/>
</dbReference>
<gene>
    <name evidence="3" type="ORF">KCG46_05010</name>
</gene>
<dbReference type="RefSeq" id="WP_218404197.1">
    <property type="nucleotide sequence ID" value="NZ_JAGSPC010000001.1"/>
</dbReference>
<organism evidence="3 4">
    <name type="scientific">Erythrobacter crassostreae</name>
    <dbReference type="NCBI Taxonomy" id="2828328"/>
    <lineage>
        <taxon>Bacteria</taxon>
        <taxon>Pseudomonadati</taxon>
        <taxon>Pseudomonadota</taxon>
        <taxon>Alphaproteobacteria</taxon>
        <taxon>Sphingomonadales</taxon>
        <taxon>Erythrobacteraceae</taxon>
        <taxon>Erythrobacter/Porphyrobacter group</taxon>
        <taxon>Erythrobacter</taxon>
    </lineage>
</organism>
<keyword evidence="3" id="KW-0969">Cilium</keyword>
<comment type="caution">
    <text evidence="3">The sequence shown here is derived from an EMBL/GenBank/DDBJ whole genome shotgun (WGS) entry which is preliminary data.</text>
</comment>
<name>A0A9X1JM23_9SPHN</name>
<dbReference type="Pfam" id="PF01312">
    <property type="entry name" value="Bac_export_2"/>
    <property type="match status" value="1"/>
</dbReference>
<sequence>MSEESTGEKTFEPTEKRKSDAAKKGDVLRSKEVGTAAAMAIGTLMLVMIGPWLFESVRSVAKASFRFDHGDLQNFAPQSMFSSAAEALLPPIFAIGLAVIVMTAGSQLLLGEGRWVPSQMKPKGSRINPLSGLKRMFGMQGLIELGKGILKLLLLGAIAWWWAASNIPIIMGLGRGPLNGQLSFAWDAGLTLVGLMVIGLGIIGLVDYPLQRFQRSKRLKMSHKDMRDENKQSEGSPEVKMARRQRQRDLARGGVGAAMKDAQFVVVNPMHFAVALTYDPAIAPAPVVLAKGRGETALAMREIAAEDGLPVLRYPALARSVYFTTRTNQMVREELYIAIATLVAFVLSLKRGEAPEMPAIDVPLDLRFDAEGRQQH</sequence>
<protein>
    <submittedName>
        <fullName evidence="3">Flagellar biosynthesis protein FlhB</fullName>
    </submittedName>
</protein>